<dbReference type="RefSeq" id="XP_013229124.1">
    <property type="nucleotide sequence ID" value="XM_013373670.1"/>
</dbReference>
<reference evidence="3" key="2">
    <citation type="submission" date="2013-10" db="EMBL/GenBank/DDBJ databases">
        <authorList>
            <person name="Aslett M."/>
        </authorList>
    </citation>
    <scope>NUCLEOTIDE SEQUENCE [LARGE SCALE GENOMIC DNA]</scope>
    <source>
        <strain evidence="3">Houghton</strain>
    </source>
</reference>
<dbReference type="EMBL" id="HG673829">
    <property type="protein sequence ID" value="CDJ38286.1"/>
    <property type="molecule type" value="Genomic_DNA"/>
</dbReference>
<dbReference type="VEuPathDB" id="ToxoDB:ETH_00025050"/>
<accession>U6KJT6</accession>
<evidence type="ECO:0000313" key="4">
    <source>
        <dbReference type="Proteomes" id="UP000030747"/>
    </source>
</evidence>
<dbReference type="GeneID" id="25254120"/>
<evidence type="ECO:0000313" key="2">
    <source>
        <dbReference type="EMBL" id="CDJ38286.1"/>
    </source>
</evidence>
<reference evidence="3" key="1">
    <citation type="submission" date="2013-10" db="EMBL/GenBank/DDBJ databases">
        <title>Genomic analysis of the causative agents of coccidiosis in chickens.</title>
        <authorList>
            <person name="Reid A.J."/>
            <person name="Blake D."/>
            <person name="Billington K."/>
            <person name="Browne H."/>
            <person name="Dunn M."/>
            <person name="Hung S."/>
            <person name="Kawahara F."/>
            <person name="Miranda-Saavedra D."/>
            <person name="Mourier T."/>
            <person name="Nagra H."/>
            <person name="Otto T.D."/>
            <person name="Rawlings N."/>
            <person name="Sanchez A."/>
            <person name="Sanders M."/>
            <person name="Subramaniam C."/>
            <person name="Tay Y."/>
            <person name="Dear P."/>
            <person name="Doerig C."/>
            <person name="Gruber A."/>
            <person name="Parkinson J."/>
            <person name="Shirley M."/>
            <person name="Wan K.L."/>
            <person name="Berriman M."/>
            <person name="Tomley F."/>
            <person name="Pain A."/>
        </authorList>
    </citation>
    <scope>NUCLEOTIDE SEQUENCE [LARGE SCALE GENOMIC DNA]</scope>
    <source>
        <strain evidence="3">Houghton</strain>
    </source>
</reference>
<name>U6KJT6_EIMTE</name>
<dbReference type="AlphaFoldDB" id="U6KJT6"/>
<evidence type="ECO:0000256" key="1">
    <source>
        <dbReference type="SAM" id="MobiDB-lite"/>
    </source>
</evidence>
<evidence type="ECO:0000313" key="3">
    <source>
        <dbReference type="EMBL" id="CDJ38290.1"/>
    </source>
</evidence>
<gene>
    <name evidence="2" type="ORF">ETH_00025030</name>
    <name evidence="3" type="ORF">ETH_00025050</name>
</gene>
<dbReference type="EMBL" id="HG673829">
    <property type="protein sequence ID" value="CDJ38290.1"/>
    <property type="molecule type" value="Genomic_DNA"/>
</dbReference>
<dbReference type="VEuPathDB" id="ToxoDB:ETH2_1536500"/>
<keyword evidence="4" id="KW-1185">Reference proteome</keyword>
<organism evidence="3 4">
    <name type="scientific">Eimeria tenella</name>
    <name type="common">Coccidian parasite</name>
    <dbReference type="NCBI Taxonomy" id="5802"/>
    <lineage>
        <taxon>Eukaryota</taxon>
        <taxon>Sar</taxon>
        <taxon>Alveolata</taxon>
        <taxon>Apicomplexa</taxon>
        <taxon>Conoidasida</taxon>
        <taxon>Coccidia</taxon>
        <taxon>Eucoccidiorida</taxon>
        <taxon>Eimeriorina</taxon>
        <taxon>Eimeriidae</taxon>
        <taxon>Eimeria</taxon>
    </lineage>
</organism>
<proteinExistence type="predicted"/>
<protein>
    <submittedName>
        <fullName evidence="3">Uncharacterized protein</fullName>
    </submittedName>
</protein>
<dbReference type="GeneID" id="25254116"/>
<feature type="region of interest" description="Disordered" evidence="1">
    <location>
        <begin position="1"/>
        <end position="36"/>
    </location>
</feature>
<sequence>MPSGTPAHHPHAPPKPTVAGRPHEHKKAPPQVAPITNVMPGDNPYVTWDQFRSAMSVIRSVIGGTGALDATFPILREDGSNVQAVLLGVERRYIQMGMEPRDWGSALIDHLVGFALTY</sequence>
<dbReference type="RefSeq" id="XP_013229128.1">
    <property type="nucleotide sequence ID" value="XM_013373674.1"/>
</dbReference>
<dbReference type="Proteomes" id="UP000030747">
    <property type="component" value="Unassembled WGS sequence"/>
</dbReference>